<evidence type="ECO:0000256" key="6">
    <source>
        <dbReference type="ARBA" id="ARBA00022692"/>
    </source>
</evidence>
<accession>A0A1U7JM51</accession>
<dbReference type="AlphaFoldDB" id="A0A1U7JM51"/>
<reference evidence="12 13" key="1">
    <citation type="submission" date="2016-03" db="EMBL/GenBank/DDBJ databases">
        <title>Genome sequence of Nesiotobacter sp. nov., a moderately halophilic alphaproteobacterium isolated from the Yellow Sea, China.</title>
        <authorList>
            <person name="Zhang G."/>
            <person name="Zhang R."/>
        </authorList>
    </citation>
    <scope>NUCLEOTIDE SEQUENCE [LARGE SCALE GENOMIC DNA]</scope>
    <source>
        <strain evidence="12 13">WB1-6</strain>
    </source>
</reference>
<keyword evidence="6 10" id="KW-0812">Transmembrane</keyword>
<dbReference type="EMBL" id="LVVZ01000003">
    <property type="protein sequence ID" value="OKL45772.1"/>
    <property type="molecule type" value="Genomic_DNA"/>
</dbReference>
<dbReference type="PRINTS" id="PR00164">
    <property type="entry name" value="ABC2TRNSPORT"/>
</dbReference>
<dbReference type="PANTHER" id="PTHR30413:SF10">
    <property type="entry name" value="CAPSULE POLYSACCHARIDE EXPORT INNER-MEMBRANE PROTEIN CTRC"/>
    <property type="match status" value="1"/>
</dbReference>
<dbReference type="GO" id="GO:0140359">
    <property type="term" value="F:ABC-type transporter activity"/>
    <property type="evidence" value="ECO:0007669"/>
    <property type="project" value="InterPro"/>
</dbReference>
<feature type="transmembrane region" description="Helical" evidence="10">
    <location>
        <begin position="58"/>
        <end position="76"/>
    </location>
</feature>
<feature type="domain" description="ABC-2 type transporter transmembrane" evidence="11">
    <location>
        <begin position="12"/>
        <end position="218"/>
    </location>
</feature>
<keyword evidence="7 10" id="KW-1133">Transmembrane helix</keyword>
<feature type="transmembrane region" description="Helical" evidence="10">
    <location>
        <begin position="142"/>
        <end position="164"/>
    </location>
</feature>
<dbReference type="PANTHER" id="PTHR30413">
    <property type="entry name" value="INNER MEMBRANE TRANSPORT PERMEASE"/>
    <property type="match status" value="1"/>
</dbReference>
<dbReference type="GO" id="GO:0015920">
    <property type="term" value="P:lipopolysaccharide transport"/>
    <property type="evidence" value="ECO:0007669"/>
    <property type="project" value="TreeGrafter"/>
</dbReference>
<feature type="transmembrane region" description="Helical" evidence="10">
    <location>
        <begin position="31"/>
        <end position="52"/>
    </location>
</feature>
<keyword evidence="8" id="KW-0625">Polysaccharide transport</keyword>
<evidence type="ECO:0000256" key="5">
    <source>
        <dbReference type="ARBA" id="ARBA00022597"/>
    </source>
</evidence>
<evidence type="ECO:0000313" key="12">
    <source>
        <dbReference type="EMBL" id="OKL45772.1"/>
    </source>
</evidence>
<evidence type="ECO:0000259" key="11">
    <source>
        <dbReference type="Pfam" id="PF01061"/>
    </source>
</evidence>
<dbReference type="InterPro" id="IPR000412">
    <property type="entry name" value="ABC_2_transport"/>
</dbReference>
<feature type="transmembrane region" description="Helical" evidence="10">
    <location>
        <begin position="109"/>
        <end position="130"/>
    </location>
</feature>
<comment type="caution">
    <text evidence="12">The sequence shown here is derived from an EMBL/GenBank/DDBJ whole genome shotgun (WGS) entry which is preliminary data.</text>
</comment>
<keyword evidence="9 10" id="KW-0472">Membrane</keyword>
<evidence type="ECO:0000256" key="7">
    <source>
        <dbReference type="ARBA" id="ARBA00022989"/>
    </source>
</evidence>
<dbReference type="InterPro" id="IPR013525">
    <property type="entry name" value="ABC2_TM"/>
</dbReference>
<dbReference type="GO" id="GO:0015774">
    <property type="term" value="P:polysaccharide transport"/>
    <property type="evidence" value="ECO:0007669"/>
    <property type="project" value="UniProtKB-KW"/>
</dbReference>
<gene>
    <name evidence="12" type="ORF">A3843_01195</name>
</gene>
<feature type="transmembrane region" description="Helical" evidence="10">
    <location>
        <begin position="231"/>
        <end position="250"/>
    </location>
</feature>
<feature type="transmembrane region" description="Helical" evidence="10">
    <location>
        <begin position="176"/>
        <end position="194"/>
    </location>
</feature>
<proteinExistence type="inferred from homology"/>
<evidence type="ECO:0000256" key="1">
    <source>
        <dbReference type="ARBA" id="ARBA00004651"/>
    </source>
</evidence>
<keyword evidence="3" id="KW-0813">Transport</keyword>
<evidence type="ECO:0000256" key="4">
    <source>
        <dbReference type="ARBA" id="ARBA00022475"/>
    </source>
</evidence>
<keyword evidence="4" id="KW-1003">Cell membrane</keyword>
<dbReference type="Pfam" id="PF01061">
    <property type="entry name" value="ABC2_membrane"/>
    <property type="match status" value="1"/>
</dbReference>
<evidence type="ECO:0000313" key="13">
    <source>
        <dbReference type="Proteomes" id="UP000185783"/>
    </source>
</evidence>
<name>A0A1U7JM51_9HYPH</name>
<protein>
    <submittedName>
        <fullName evidence="12">ABC transporter</fullName>
    </submittedName>
</protein>
<dbReference type="STRING" id="197461.A3843_01195"/>
<evidence type="ECO:0000256" key="10">
    <source>
        <dbReference type="SAM" id="Phobius"/>
    </source>
</evidence>
<evidence type="ECO:0000256" key="2">
    <source>
        <dbReference type="ARBA" id="ARBA00007783"/>
    </source>
</evidence>
<keyword evidence="13" id="KW-1185">Reference proteome</keyword>
<dbReference type="RefSeq" id="WP_028482068.1">
    <property type="nucleotide sequence ID" value="NZ_LVVZ01000003.1"/>
</dbReference>
<organism evidence="12 13">
    <name type="scientific">Pseudovibrio exalbescens</name>
    <dbReference type="NCBI Taxonomy" id="197461"/>
    <lineage>
        <taxon>Bacteria</taxon>
        <taxon>Pseudomonadati</taxon>
        <taxon>Pseudomonadota</taxon>
        <taxon>Alphaproteobacteria</taxon>
        <taxon>Hyphomicrobiales</taxon>
        <taxon>Stappiaceae</taxon>
        <taxon>Pseudovibrio</taxon>
    </lineage>
</organism>
<comment type="subcellular location">
    <subcellularLocation>
        <location evidence="1">Cell membrane</location>
        <topology evidence="1">Multi-pass membrane protein</topology>
    </subcellularLocation>
</comment>
<evidence type="ECO:0000256" key="3">
    <source>
        <dbReference type="ARBA" id="ARBA00022448"/>
    </source>
</evidence>
<comment type="similarity">
    <text evidence="2">Belongs to the ABC-2 integral membrane protein family.</text>
</comment>
<keyword evidence="5" id="KW-0762">Sugar transport</keyword>
<dbReference type="Proteomes" id="UP000185783">
    <property type="component" value="Unassembled WGS sequence"/>
</dbReference>
<evidence type="ECO:0000256" key="8">
    <source>
        <dbReference type="ARBA" id="ARBA00023047"/>
    </source>
</evidence>
<dbReference type="GO" id="GO:0043190">
    <property type="term" value="C:ATP-binding cassette (ABC) transporter complex"/>
    <property type="evidence" value="ECO:0007669"/>
    <property type="project" value="InterPro"/>
</dbReference>
<dbReference type="OrthoDB" id="8479094at2"/>
<sequence>MENLLVTQTRVIGALVLRETRTTFGNSQLGYFWAIASPALGIAVLVGIFSMVGRVPPYGSSLALFFATGFLQFELYKKLSSSLMGVFDSTKGLLAYPLVTETDVVFARAALIIATYIFIMVIFFGTLIAVGLAEFPRHGDQVLMSIGATALLGTGAGMTNAVILRLWPTWKQIEGILNRPLFFISGIFYVPSHFPPSIKDILWWNPVLHCVEWIREGYYPHYQSTLLSKPYLFTVALILVLFGLGAERLYRKKRK</sequence>
<evidence type="ECO:0000256" key="9">
    <source>
        <dbReference type="ARBA" id="ARBA00023136"/>
    </source>
</evidence>